<sequence length="41" mass="4625">MMLFLQGLGFFPTMNVVKLIKKIHDTQNCSYSAVTDSVDEC</sequence>
<accession>A0A0B1S957</accession>
<dbReference type="Proteomes" id="UP000053660">
    <property type="component" value="Unassembled WGS sequence"/>
</dbReference>
<name>A0A0B1S957_OESDE</name>
<proteinExistence type="predicted"/>
<evidence type="ECO:0000313" key="2">
    <source>
        <dbReference type="Proteomes" id="UP000053660"/>
    </source>
</evidence>
<dbReference type="AlphaFoldDB" id="A0A0B1S957"/>
<evidence type="ECO:0000313" key="1">
    <source>
        <dbReference type="EMBL" id="KHJ81469.1"/>
    </source>
</evidence>
<organism evidence="1 2">
    <name type="scientific">Oesophagostomum dentatum</name>
    <name type="common">Nodular worm</name>
    <dbReference type="NCBI Taxonomy" id="61180"/>
    <lineage>
        <taxon>Eukaryota</taxon>
        <taxon>Metazoa</taxon>
        <taxon>Ecdysozoa</taxon>
        <taxon>Nematoda</taxon>
        <taxon>Chromadorea</taxon>
        <taxon>Rhabditida</taxon>
        <taxon>Rhabditina</taxon>
        <taxon>Rhabditomorpha</taxon>
        <taxon>Strongyloidea</taxon>
        <taxon>Strongylidae</taxon>
        <taxon>Oesophagostomum</taxon>
    </lineage>
</organism>
<dbReference type="EMBL" id="KN589425">
    <property type="protein sequence ID" value="KHJ81469.1"/>
    <property type="molecule type" value="Genomic_DNA"/>
</dbReference>
<protein>
    <submittedName>
        <fullName evidence="1">Uncharacterized protein</fullName>
    </submittedName>
</protein>
<reference evidence="1 2" key="1">
    <citation type="submission" date="2014-03" db="EMBL/GenBank/DDBJ databases">
        <title>Draft genome of the hookworm Oesophagostomum dentatum.</title>
        <authorList>
            <person name="Mitreva M."/>
        </authorList>
    </citation>
    <scope>NUCLEOTIDE SEQUENCE [LARGE SCALE GENOMIC DNA]</scope>
    <source>
        <strain evidence="1 2">OD-Hann</strain>
    </source>
</reference>
<keyword evidence="2" id="KW-1185">Reference proteome</keyword>
<gene>
    <name evidence="1" type="ORF">OESDEN_18845</name>
</gene>